<dbReference type="SMART" id="SM00487">
    <property type="entry name" value="DEXDc"/>
    <property type="match status" value="1"/>
</dbReference>
<dbReference type="GO" id="GO:0140658">
    <property type="term" value="F:ATP-dependent chromatin remodeler activity"/>
    <property type="evidence" value="ECO:0007669"/>
    <property type="project" value="TreeGrafter"/>
</dbReference>
<feature type="domain" description="Helicase ATP-binding" evidence="10">
    <location>
        <begin position="464"/>
        <end position="635"/>
    </location>
</feature>
<evidence type="ECO:0000256" key="4">
    <source>
        <dbReference type="ARBA" id="ARBA00022840"/>
    </source>
</evidence>
<dbReference type="InterPro" id="IPR038718">
    <property type="entry name" value="SNF2-like_sf"/>
</dbReference>
<keyword evidence="3" id="KW-0547">Nucleotide-binding</keyword>
<evidence type="ECO:0000313" key="11">
    <source>
        <dbReference type="EMBL" id="CAG8223716.1"/>
    </source>
</evidence>
<feature type="compositionally biased region" description="Polar residues" evidence="8">
    <location>
        <begin position="12"/>
        <end position="21"/>
    </location>
</feature>
<feature type="domain" description="Chromo" evidence="9">
    <location>
        <begin position="264"/>
        <end position="336"/>
    </location>
</feature>
<dbReference type="GO" id="GO:0003677">
    <property type="term" value="F:DNA binding"/>
    <property type="evidence" value="ECO:0007669"/>
    <property type="project" value="TreeGrafter"/>
</dbReference>
<keyword evidence="5" id="KW-0805">Transcription regulation</keyword>
<dbReference type="InterPro" id="IPR027417">
    <property type="entry name" value="P-loop_NTPase"/>
</dbReference>
<dbReference type="GO" id="GO:0005524">
    <property type="term" value="F:ATP binding"/>
    <property type="evidence" value="ECO:0007669"/>
    <property type="project" value="UniProtKB-KW"/>
</dbReference>
<dbReference type="GO" id="GO:0042393">
    <property type="term" value="F:histone binding"/>
    <property type="evidence" value="ECO:0007669"/>
    <property type="project" value="TreeGrafter"/>
</dbReference>
<evidence type="ECO:0000256" key="7">
    <source>
        <dbReference type="ARBA" id="ARBA00023242"/>
    </source>
</evidence>
<dbReference type="InterPro" id="IPR023780">
    <property type="entry name" value="Chromo_domain"/>
</dbReference>
<dbReference type="SUPFAM" id="SSF52540">
    <property type="entry name" value="P-loop containing nucleoside triphosphate hydrolases"/>
    <property type="match status" value="1"/>
</dbReference>
<dbReference type="Pfam" id="PF00385">
    <property type="entry name" value="Chromo"/>
    <property type="match status" value="1"/>
</dbReference>
<dbReference type="GO" id="GO:0003682">
    <property type="term" value="F:chromatin binding"/>
    <property type="evidence" value="ECO:0007669"/>
    <property type="project" value="TreeGrafter"/>
</dbReference>
<sequence>MESSGMVIPSAQEPSSASTMANAYPVSPVAYGAHDDGDAESQRERSPSEPIESHPVSESSPEPDAADDSYDGASAESDAEDEDAAVDNSDDDANPYSRENSSSPHPGRGVKRMSSPQSETDLIRQNPDLYGLRRSGRARTTRNIADSSDSDSDVVAPRAKRRRKETSQQPSKASRSATVSSLSESDSDEYGGKSARASKARRRRLQQTASYEPSLNEVRFSTRTANKVSNYNEDDEEDEAMFEADPEDLAPSYWAESYAEDTRPAVDVVLNHRLKEGVDPKSQDLDRSDFEFCIKWQDKSHYHATWEPNEAMANYRSTRRVDNYVRKVLNEDIRLQYDEDAPPEDREKWNLDRERDVEAIEDYKMVERVIGVRDGEDGTTEYLVKWKRLFYDSCTWEPEELVSEIAQREVDRFLDRTARQPWSDKNETTIATRKPFEPIHGGTPSFLQNGELKDFQIKGLNFLAFNWVRGRNVVLADEMGLGKTVQTVSFINWMRHVRRQQGPFIVIVPLSTMPAWADTFDHWTPDLNYVVYNGSEKARSVLRDYELMVDGNPKRPKFHVLLTTYEYAMNDSPFLGQFKWQFMAVDEAHRLKNRDSQLYTKLFEWKCQARLLITGTPIQNNLAELSALMDFLNPGLIDVDVDMDLNSELASQKLAELTDAIQPFMLRRTKLFVWSFLMSNWNTTRTS</sequence>
<dbReference type="SMART" id="SM00298">
    <property type="entry name" value="CHROMO"/>
    <property type="match status" value="2"/>
</dbReference>
<organism evidence="11 12">
    <name type="scientific">Penicillium salamii</name>
    <dbReference type="NCBI Taxonomy" id="1612424"/>
    <lineage>
        <taxon>Eukaryota</taxon>
        <taxon>Fungi</taxon>
        <taxon>Dikarya</taxon>
        <taxon>Ascomycota</taxon>
        <taxon>Pezizomycotina</taxon>
        <taxon>Eurotiomycetes</taxon>
        <taxon>Eurotiomycetidae</taxon>
        <taxon>Eurotiales</taxon>
        <taxon>Aspergillaceae</taxon>
        <taxon>Penicillium</taxon>
    </lineage>
</organism>
<dbReference type="InterPro" id="IPR023779">
    <property type="entry name" value="Chromodomain_CS"/>
</dbReference>
<dbReference type="AlphaFoldDB" id="A0A9W4I5S7"/>
<dbReference type="GO" id="GO:0000785">
    <property type="term" value="C:chromatin"/>
    <property type="evidence" value="ECO:0007669"/>
    <property type="project" value="TreeGrafter"/>
</dbReference>
<reference evidence="11" key="1">
    <citation type="submission" date="2021-07" db="EMBL/GenBank/DDBJ databases">
        <authorList>
            <person name="Branca A.L. A."/>
        </authorList>
    </citation>
    <scope>NUCLEOTIDE SEQUENCE</scope>
</reference>
<dbReference type="GO" id="GO:0005634">
    <property type="term" value="C:nucleus"/>
    <property type="evidence" value="ECO:0007669"/>
    <property type="project" value="UniProtKB-SubCell"/>
</dbReference>
<dbReference type="InterPro" id="IPR014001">
    <property type="entry name" value="Helicase_ATP-bd"/>
</dbReference>
<protein>
    <submittedName>
        <fullName evidence="11">Uncharacterized protein</fullName>
    </submittedName>
</protein>
<evidence type="ECO:0000259" key="10">
    <source>
        <dbReference type="PROSITE" id="PS51192"/>
    </source>
</evidence>
<evidence type="ECO:0000259" key="9">
    <source>
        <dbReference type="PROSITE" id="PS50013"/>
    </source>
</evidence>
<evidence type="ECO:0000256" key="2">
    <source>
        <dbReference type="ARBA" id="ARBA00011353"/>
    </source>
</evidence>
<keyword evidence="4" id="KW-0067">ATP-binding</keyword>
<comment type="subunit">
    <text evidence="2">Component of the NuA4 histone acetyltransferase complex.</text>
</comment>
<feature type="domain" description="Chromo" evidence="9">
    <location>
        <begin position="364"/>
        <end position="425"/>
    </location>
</feature>
<dbReference type="GO" id="GO:0016887">
    <property type="term" value="F:ATP hydrolysis activity"/>
    <property type="evidence" value="ECO:0007669"/>
    <property type="project" value="TreeGrafter"/>
</dbReference>
<dbReference type="Gene3D" id="3.40.50.10810">
    <property type="entry name" value="Tandem AAA-ATPase domain"/>
    <property type="match status" value="1"/>
</dbReference>
<evidence type="ECO:0000256" key="3">
    <source>
        <dbReference type="ARBA" id="ARBA00022741"/>
    </source>
</evidence>
<dbReference type="PANTHER" id="PTHR45623">
    <property type="entry name" value="CHROMODOMAIN-HELICASE-DNA-BINDING PROTEIN 3-RELATED-RELATED"/>
    <property type="match status" value="1"/>
</dbReference>
<feature type="compositionally biased region" description="Basic and acidic residues" evidence="8">
    <location>
        <begin position="33"/>
        <end position="47"/>
    </location>
</feature>
<dbReference type="InterPro" id="IPR016197">
    <property type="entry name" value="Chromo-like_dom_sf"/>
</dbReference>
<accession>A0A9W4I5S7</accession>
<evidence type="ECO:0000256" key="6">
    <source>
        <dbReference type="ARBA" id="ARBA00023163"/>
    </source>
</evidence>
<feature type="compositionally biased region" description="Low complexity" evidence="8">
    <location>
        <begin position="48"/>
        <end position="63"/>
    </location>
</feature>
<dbReference type="PROSITE" id="PS50013">
    <property type="entry name" value="CHROMO_2"/>
    <property type="match status" value="2"/>
</dbReference>
<evidence type="ECO:0000256" key="1">
    <source>
        <dbReference type="ARBA" id="ARBA00004123"/>
    </source>
</evidence>
<dbReference type="SUPFAM" id="SSF54160">
    <property type="entry name" value="Chromo domain-like"/>
    <property type="match status" value="2"/>
</dbReference>
<feature type="compositionally biased region" description="Acidic residues" evidence="8">
    <location>
        <begin position="77"/>
        <end position="93"/>
    </location>
</feature>
<dbReference type="PROSITE" id="PS51192">
    <property type="entry name" value="HELICASE_ATP_BIND_1"/>
    <property type="match status" value="1"/>
</dbReference>
<keyword evidence="7" id="KW-0539">Nucleus</keyword>
<evidence type="ECO:0000256" key="8">
    <source>
        <dbReference type="SAM" id="MobiDB-lite"/>
    </source>
</evidence>
<dbReference type="Proteomes" id="UP001152592">
    <property type="component" value="Unassembled WGS sequence"/>
</dbReference>
<dbReference type="InterPro" id="IPR000953">
    <property type="entry name" value="Chromo/chromo_shadow_dom"/>
</dbReference>
<gene>
    <name evidence="11" type="ORF">PSALAMII_LOCUS128</name>
</gene>
<dbReference type="PROSITE" id="PS00598">
    <property type="entry name" value="CHROMO_1"/>
    <property type="match status" value="1"/>
</dbReference>
<feature type="compositionally biased region" description="Polar residues" evidence="8">
    <location>
        <begin position="206"/>
        <end position="216"/>
    </location>
</feature>
<comment type="caution">
    <text evidence="11">The sequence shown here is derived from an EMBL/GenBank/DDBJ whole genome shotgun (WGS) entry which is preliminary data.</text>
</comment>
<dbReference type="OrthoDB" id="5857104at2759"/>
<feature type="compositionally biased region" description="Polar residues" evidence="8">
    <location>
        <begin position="167"/>
        <end position="184"/>
    </location>
</feature>
<name>A0A9W4I5S7_9EURO</name>
<comment type="subcellular location">
    <subcellularLocation>
        <location evidence="1">Nucleus</location>
    </subcellularLocation>
</comment>
<dbReference type="Gene3D" id="2.40.50.40">
    <property type="match status" value="2"/>
</dbReference>
<proteinExistence type="predicted"/>
<keyword evidence="6" id="KW-0804">Transcription</keyword>
<dbReference type="EMBL" id="CAJVPD010000011">
    <property type="protein sequence ID" value="CAG8223716.1"/>
    <property type="molecule type" value="Genomic_DNA"/>
</dbReference>
<dbReference type="GO" id="GO:0034728">
    <property type="term" value="P:nucleosome organization"/>
    <property type="evidence" value="ECO:0007669"/>
    <property type="project" value="TreeGrafter"/>
</dbReference>
<dbReference type="Pfam" id="PF00176">
    <property type="entry name" value="SNF2-rel_dom"/>
    <property type="match status" value="1"/>
</dbReference>
<dbReference type="PANTHER" id="PTHR45623:SF14">
    <property type="entry name" value="CHROMODOMAIN-HELICASE-DNA-BINDING PROTEIN 1"/>
    <property type="match status" value="1"/>
</dbReference>
<evidence type="ECO:0000313" key="12">
    <source>
        <dbReference type="Proteomes" id="UP001152592"/>
    </source>
</evidence>
<feature type="region of interest" description="Disordered" evidence="8">
    <location>
        <begin position="1"/>
        <end position="216"/>
    </location>
</feature>
<dbReference type="CDD" id="cd18659">
    <property type="entry name" value="CD2_tandem"/>
    <property type="match status" value="1"/>
</dbReference>
<evidence type="ECO:0000256" key="5">
    <source>
        <dbReference type="ARBA" id="ARBA00023015"/>
    </source>
</evidence>
<feature type="compositionally biased region" description="Basic residues" evidence="8">
    <location>
        <begin position="196"/>
        <end position="205"/>
    </location>
</feature>
<dbReference type="InterPro" id="IPR000330">
    <property type="entry name" value="SNF2_N"/>
</dbReference>